<dbReference type="Proteomes" id="UP000247696">
    <property type="component" value="Chromosome"/>
</dbReference>
<dbReference type="InterPro" id="IPR048576">
    <property type="entry name" value="Rv2175c_wHTH"/>
</dbReference>
<sequence>MVGVSNDYSTGNADAADDTAAGKVLTTPVSGIPAGERLLTVPDAAELLGMVVTRVMDEINRHRLIAVEVDGVRFLPARFFTRDAEINRFVPGVISLLSDGGWEDAEILDYLFTPDDSLPGRPVDALHGHLAREVMRRAQAMAIA</sequence>
<name>A0A2Z3YPD2_9CORY</name>
<evidence type="ECO:0000313" key="3">
    <source>
        <dbReference type="EMBL" id="AWT26448.1"/>
    </source>
</evidence>
<dbReference type="Pfam" id="PF21531">
    <property type="entry name" value="Rv2175c_wHTH"/>
    <property type="match status" value="1"/>
</dbReference>
<keyword evidence="4" id="KW-1185">Reference proteome</keyword>
<feature type="domain" description="DNA-binding protein Rv2175c wHTH" evidence="2">
    <location>
        <begin position="33"/>
        <end position="80"/>
    </location>
</feature>
<protein>
    <submittedName>
        <fullName evidence="3">DNA-binding protein</fullName>
    </submittedName>
</protein>
<gene>
    <name evidence="3" type="ORF">Csp1_16640</name>
</gene>
<evidence type="ECO:0000259" key="2">
    <source>
        <dbReference type="Pfam" id="PF21531"/>
    </source>
</evidence>
<evidence type="ECO:0000259" key="1">
    <source>
        <dbReference type="Pfam" id="PF18367"/>
    </source>
</evidence>
<reference evidence="4" key="1">
    <citation type="submission" date="2017-11" db="EMBL/GenBank/DDBJ databases">
        <title>Otitis media/interna in a cat caused by the recently described species Corynebacterium provencense.</title>
        <authorList>
            <person name="Kittl S."/>
            <person name="Brodard I."/>
            <person name="Rychener L."/>
            <person name="Jores J."/>
            <person name="Roosje P."/>
            <person name="Gobeli Brawand S."/>
        </authorList>
    </citation>
    <scope>NUCLEOTIDE SEQUENCE [LARGE SCALE GENOMIC DNA]</scope>
    <source>
        <strain evidence="4">17KM38</strain>
    </source>
</reference>
<dbReference type="InterPro" id="IPR041098">
    <property type="entry name" value="Rv2175c_C"/>
</dbReference>
<dbReference type="Pfam" id="PF18367">
    <property type="entry name" value="Rv2175c_C"/>
    <property type="match status" value="1"/>
</dbReference>
<dbReference type="KEGG" id="cpre:Csp1_16640"/>
<proteinExistence type="predicted"/>
<feature type="domain" description="Rv2175c C-terminal" evidence="1">
    <location>
        <begin position="90"/>
        <end position="142"/>
    </location>
</feature>
<dbReference type="GO" id="GO:0003677">
    <property type="term" value="F:DNA binding"/>
    <property type="evidence" value="ECO:0007669"/>
    <property type="project" value="UniProtKB-KW"/>
</dbReference>
<accession>A0A2Z3YPD2</accession>
<organism evidence="3 4">
    <name type="scientific">Corynebacterium provencense</name>
    <dbReference type="NCBI Taxonomy" id="1737425"/>
    <lineage>
        <taxon>Bacteria</taxon>
        <taxon>Bacillati</taxon>
        <taxon>Actinomycetota</taxon>
        <taxon>Actinomycetes</taxon>
        <taxon>Mycobacteriales</taxon>
        <taxon>Corynebacteriaceae</taxon>
        <taxon>Corynebacterium</taxon>
    </lineage>
</organism>
<dbReference type="EMBL" id="CP024988">
    <property type="protein sequence ID" value="AWT26448.1"/>
    <property type="molecule type" value="Genomic_DNA"/>
</dbReference>
<evidence type="ECO:0000313" key="4">
    <source>
        <dbReference type="Proteomes" id="UP000247696"/>
    </source>
</evidence>
<dbReference type="AlphaFoldDB" id="A0A2Z3YPD2"/>
<keyword evidence="3" id="KW-0238">DNA-binding</keyword>
<dbReference type="STRING" id="1737425.GCA_900049755_02591"/>